<evidence type="ECO:0000313" key="2">
    <source>
        <dbReference type="Proteomes" id="UP000187209"/>
    </source>
</evidence>
<sequence length="241" mass="27857">MKGRQLVSIKLNKAKALSMYSNPIGYIQGISEDIQHISPRDRKFRNQVYLKSISPNMPLIQKSSASKTSSLASSIRFHSNGQNGLHSKTFMVPSKKNKDKIFKLDPNSRFSLHYRELEEKQLTKLNEELFPQEFIENIEYLPDYTPSILQNHIELDTTRRSKSQDTKSGAYKISTILKSRNDIKRIDMSKLDKSKFTTYSTGWDSFYMRTPAKTPRKYNVRLNNLLPAIAQDMANEKNIIT</sequence>
<name>A0A1R2BYI9_9CILI</name>
<comment type="caution">
    <text evidence="1">The sequence shown here is derived from an EMBL/GenBank/DDBJ whole genome shotgun (WGS) entry which is preliminary data.</text>
</comment>
<reference evidence="1 2" key="1">
    <citation type="submission" date="2016-11" db="EMBL/GenBank/DDBJ databases">
        <title>The macronuclear genome of Stentor coeruleus: a giant cell with tiny introns.</title>
        <authorList>
            <person name="Slabodnick M."/>
            <person name="Ruby J.G."/>
            <person name="Reiff S.B."/>
            <person name="Swart E.C."/>
            <person name="Gosai S."/>
            <person name="Prabakaran S."/>
            <person name="Witkowska E."/>
            <person name="Larue G.E."/>
            <person name="Fisher S."/>
            <person name="Freeman R.M."/>
            <person name="Gunawardena J."/>
            <person name="Chu W."/>
            <person name="Stover N.A."/>
            <person name="Gregory B.D."/>
            <person name="Nowacki M."/>
            <person name="Derisi J."/>
            <person name="Roy S.W."/>
            <person name="Marshall W.F."/>
            <person name="Sood P."/>
        </authorList>
    </citation>
    <scope>NUCLEOTIDE SEQUENCE [LARGE SCALE GENOMIC DNA]</scope>
    <source>
        <strain evidence="1">WM001</strain>
    </source>
</reference>
<dbReference type="EMBL" id="MPUH01000364">
    <property type="protein sequence ID" value="OMJ81858.1"/>
    <property type="molecule type" value="Genomic_DNA"/>
</dbReference>
<protein>
    <submittedName>
        <fullName evidence="1">Uncharacterized protein</fullName>
    </submittedName>
</protein>
<accession>A0A1R2BYI9</accession>
<organism evidence="1 2">
    <name type="scientific">Stentor coeruleus</name>
    <dbReference type="NCBI Taxonomy" id="5963"/>
    <lineage>
        <taxon>Eukaryota</taxon>
        <taxon>Sar</taxon>
        <taxon>Alveolata</taxon>
        <taxon>Ciliophora</taxon>
        <taxon>Postciliodesmatophora</taxon>
        <taxon>Heterotrichea</taxon>
        <taxon>Heterotrichida</taxon>
        <taxon>Stentoridae</taxon>
        <taxon>Stentor</taxon>
    </lineage>
</organism>
<proteinExistence type="predicted"/>
<dbReference type="OrthoDB" id="324800at2759"/>
<gene>
    <name evidence="1" type="ORF">SteCoe_17624</name>
</gene>
<dbReference type="AlphaFoldDB" id="A0A1R2BYI9"/>
<evidence type="ECO:0000313" key="1">
    <source>
        <dbReference type="EMBL" id="OMJ81858.1"/>
    </source>
</evidence>
<keyword evidence="2" id="KW-1185">Reference proteome</keyword>
<dbReference type="Proteomes" id="UP000187209">
    <property type="component" value="Unassembled WGS sequence"/>
</dbReference>